<comment type="caution">
    <text evidence="3">The sequence shown here is derived from an EMBL/GenBank/DDBJ whole genome shotgun (WGS) entry which is preliminary data.</text>
</comment>
<name>A0AA37T242_9ALTE</name>
<evidence type="ECO:0000313" key="3">
    <source>
        <dbReference type="EMBL" id="GLR72434.1"/>
    </source>
</evidence>
<reference evidence="3" key="1">
    <citation type="journal article" date="2014" name="Int. J. Syst. Evol. Microbiol.">
        <title>Complete genome sequence of Corynebacterium casei LMG S-19264T (=DSM 44701T), isolated from a smear-ripened cheese.</title>
        <authorList>
            <consortium name="US DOE Joint Genome Institute (JGI-PGF)"/>
            <person name="Walter F."/>
            <person name="Albersmeier A."/>
            <person name="Kalinowski J."/>
            <person name="Ruckert C."/>
        </authorList>
    </citation>
    <scope>NUCLEOTIDE SEQUENCE</scope>
    <source>
        <strain evidence="3">NBRC 110023</strain>
    </source>
</reference>
<evidence type="ECO:0000259" key="2">
    <source>
        <dbReference type="SMART" id="SM00644"/>
    </source>
</evidence>
<keyword evidence="4" id="KW-1185">Reference proteome</keyword>
<dbReference type="GO" id="GO:0008745">
    <property type="term" value="F:N-acetylmuramoyl-L-alanine amidase activity"/>
    <property type="evidence" value="ECO:0007669"/>
    <property type="project" value="InterPro"/>
</dbReference>
<dbReference type="PROSITE" id="PS51257">
    <property type="entry name" value="PROKAR_LIPOPROTEIN"/>
    <property type="match status" value="1"/>
</dbReference>
<dbReference type="PANTHER" id="PTHR43283:SF11">
    <property type="entry name" value="BETA-LACTAMASE-RELATED DOMAIN-CONTAINING PROTEIN"/>
    <property type="match status" value="1"/>
</dbReference>
<dbReference type="InterPro" id="IPR012338">
    <property type="entry name" value="Beta-lactam/transpept-like"/>
</dbReference>
<dbReference type="InterPro" id="IPR002477">
    <property type="entry name" value="Peptidoglycan-bd-like"/>
</dbReference>
<dbReference type="Pfam" id="PF01471">
    <property type="entry name" value="PG_binding_1"/>
    <property type="match status" value="1"/>
</dbReference>
<sequence>MRLLSKKIGIICLLCIILTACSTLRYKTLVSENSSFRVKSLVMHFTAVDYATSIDLLVNEGYVSSHYLIPQSNDPSYPNDKLEIYQLVEDELRAWHAGVSYWQGRTGLNDTSIGIEIVNIPECMENEAPHRLALYSHDKLCTYPDFEPKQIELLVALSKDILERHPDISPTAVVGHSDIAPSRKHDPGPRFPWYQLYEAGVGAWYDRQTLAKYWHKFSKYPVDTSLLQSALSAYGYRIDETGVADQQTTDTIAAFQMHFLPWQVSGTGDASTTAAVFALLEKYFPKKLENLYARYNRALALEQNTDSSYQQSAHLNRHSQIASQFSLSTTDNLTVANNRRSFKSYIGQGEITIEPENAQYADIFINGEKLNITQPFVETQYRYNLQKRTVNGTNTLKVDNILPVNSAVNISINYPTLSEYGNSPYDFAAVDELINKDIKNGFPGASLLVIKDGRIIKNTAYGFKTRYDSQGDQIKQARSMSTDTLFDLAENTKTFATTLAVMKLVSEQKLQLNSPVHRYLPEYMGAGKRAHTVEDLLSHTSGHIVDIQIYKRDNSLGEHFFSQKKLFTSELLLTALAPEVSNKTEQAYNDTNFMILGLLVERITGKSLDDFVENEIYAPLGLSNTAFNPKHKGIDTSTIAATALAGNTLDGRVHFDNVREYTLQGEVYDEKAFYAMQGVAGHAGLFSNTHDLAVLSQLMLNGGGYDKVKIFDNSTLTRFTAPTFAKSHYGLGWQLNTDNSSALHFGAYASPQAYGHTGSTGTVVVIDPSADLAIVLLTNKKHSPIDGTLDNIEFVGDRFATGKYGDVMTLIYEAILHNKK</sequence>
<gene>
    <name evidence="3" type="ORF">GCM10007852_33420</name>
</gene>
<dbReference type="Pfam" id="PF00144">
    <property type="entry name" value="Beta-lactamase"/>
    <property type="match status" value="1"/>
</dbReference>
<evidence type="ECO:0000256" key="1">
    <source>
        <dbReference type="ARBA" id="ARBA00022801"/>
    </source>
</evidence>
<accession>A0AA37T242</accession>
<dbReference type="FunFam" id="3.40.80.10:FF:000003">
    <property type="entry name" value="N-acetylmuramoyl-L-alanine amidase"/>
    <property type="match status" value="1"/>
</dbReference>
<feature type="domain" description="N-acetylmuramoyl-L-alanine amidase" evidence="2">
    <location>
        <begin position="26"/>
        <end position="188"/>
    </location>
</feature>
<dbReference type="NCBIfam" id="NF002968">
    <property type="entry name" value="PRK03642.1"/>
    <property type="match status" value="1"/>
</dbReference>
<dbReference type="InterPro" id="IPR036365">
    <property type="entry name" value="PGBD-like_sf"/>
</dbReference>
<dbReference type="Pfam" id="PF01510">
    <property type="entry name" value="Amidase_2"/>
    <property type="match status" value="1"/>
</dbReference>
<dbReference type="Gene3D" id="3.40.80.10">
    <property type="entry name" value="Peptidoglycan recognition protein-like"/>
    <property type="match status" value="1"/>
</dbReference>
<dbReference type="PANTHER" id="PTHR43283">
    <property type="entry name" value="BETA-LACTAMASE-RELATED"/>
    <property type="match status" value="1"/>
</dbReference>
<dbReference type="Gene3D" id="3.40.710.10">
    <property type="entry name" value="DD-peptidase/beta-lactamase superfamily"/>
    <property type="match status" value="1"/>
</dbReference>
<dbReference type="EMBL" id="BSOT01000009">
    <property type="protein sequence ID" value="GLR72434.1"/>
    <property type="molecule type" value="Genomic_DNA"/>
</dbReference>
<dbReference type="SMART" id="SM00644">
    <property type="entry name" value="Ami_2"/>
    <property type="match status" value="1"/>
</dbReference>
<proteinExistence type="predicted"/>
<dbReference type="Gene3D" id="1.10.101.10">
    <property type="entry name" value="PGBD-like superfamily/PGBD"/>
    <property type="match status" value="1"/>
</dbReference>
<reference evidence="3" key="2">
    <citation type="submission" date="2023-01" db="EMBL/GenBank/DDBJ databases">
        <title>Draft genome sequence of Agaribacter marinus strain NBRC 110023.</title>
        <authorList>
            <person name="Sun Q."/>
            <person name="Mori K."/>
        </authorList>
    </citation>
    <scope>NUCLEOTIDE SEQUENCE</scope>
    <source>
        <strain evidence="3">NBRC 110023</strain>
    </source>
</reference>
<keyword evidence="1" id="KW-0378">Hydrolase</keyword>
<dbReference type="InterPro" id="IPR036505">
    <property type="entry name" value="Amidase/PGRP_sf"/>
</dbReference>
<dbReference type="GO" id="GO:0009253">
    <property type="term" value="P:peptidoglycan catabolic process"/>
    <property type="evidence" value="ECO:0007669"/>
    <property type="project" value="InterPro"/>
</dbReference>
<organism evidence="3 4">
    <name type="scientific">Agaribacter marinus</name>
    <dbReference type="NCBI Taxonomy" id="1431249"/>
    <lineage>
        <taxon>Bacteria</taxon>
        <taxon>Pseudomonadati</taxon>
        <taxon>Pseudomonadota</taxon>
        <taxon>Gammaproteobacteria</taxon>
        <taxon>Alteromonadales</taxon>
        <taxon>Alteromonadaceae</taxon>
        <taxon>Agaribacter</taxon>
    </lineage>
</organism>
<dbReference type="InterPro" id="IPR050789">
    <property type="entry name" value="Diverse_Enzym_Activities"/>
</dbReference>
<dbReference type="SUPFAM" id="SSF56601">
    <property type="entry name" value="beta-lactamase/transpeptidase-like"/>
    <property type="match status" value="1"/>
</dbReference>
<dbReference type="SUPFAM" id="SSF55846">
    <property type="entry name" value="N-acetylmuramoyl-L-alanine amidase-like"/>
    <property type="match status" value="1"/>
</dbReference>
<dbReference type="AlphaFoldDB" id="A0AA37T242"/>
<dbReference type="InterPro" id="IPR036366">
    <property type="entry name" value="PGBDSf"/>
</dbReference>
<dbReference type="Proteomes" id="UP001156601">
    <property type="component" value="Unassembled WGS sequence"/>
</dbReference>
<evidence type="ECO:0000313" key="4">
    <source>
        <dbReference type="Proteomes" id="UP001156601"/>
    </source>
</evidence>
<dbReference type="InterPro" id="IPR002502">
    <property type="entry name" value="Amidase_domain"/>
</dbReference>
<dbReference type="InterPro" id="IPR001466">
    <property type="entry name" value="Beta-lactam-related"/>
</dbReference>
<dbReference type="CDD" id="cd06583">
    <property type="entry name" value="PGRP"/>
    <property type="match status" value="1"/>
</dbReference>
<dbReference type="RefSeq" id="WP_284218844.1">
    <property type="nucleotide sequence ID" value="NZ_BSOT01000009.1"/>
</dbReference>
<protein>
    <recommendedName>
        <fullName evidence="2">N-acetylmuramoyl-L-alanine amidase domain-containing protein</fullName>
    </recommendedName>
</protein>
<dbReference type="SUPFAM" id="SSF47090">
    <property type="entry name" value="PGBD-like"/>
    <property type="match status" value="1"/>
</dbReference>